<evidence type="ECO:0000313" key="2">
    <source>
        <dbReference type="Proteomes" id="UP001237642"/>
    </source>
</evidence>
<evidence type="ECO:0008006" key="3">
    <source>
        <dbReference type="Google" id="ProtNLM"/>
    </source>
</evidence>
<dbReference type="Proteomes" id="UP001237642">
    <property type="component" value="Unassembled WGS sequence"/>
</dbReference>
<accession>A0AAD8N2X1</accession>
<comment type="caution">
    <text evidence="1">The sequence shown here is derived from an EMBL/GenBank/DDBJ whole genome shotgun (WGS) entry which is preliminary data.</text>
</comment>
<protein>
    <recommendedName>
        <fullName evidence="3">Retrotransposon gag domain-containing protein</fullName>
    </recommendedName>
</protein>
<name>A0AAD8N2X1_9APIA</name>
<dbReference type="EMBL" id="JAUIZM010000003">
    <property type="protein sequence ID" value="KAK1393976.1"/>
    <property type="molecule type" value="Genomic_DNA"/>
</dbReference>
<dbReference type="AlphaFoldDB" id="A0AAD8N2X1"/>
<reference evidence="1" key="2">
    <citation type="submission" date="2023-05" db="EMBL/GenBank/DDBJ databases">
        <authorList>
            <person name="Schelkunov M.I."/>
        </authorList>
    </citation>
    <scope>NUCLEOTIDE SEQUENCE</scope>
    <source>
        <strain evidence="1">Hsosn_3</strain>
        <tissue evidence="1">Leaf</tissue>
    </source>
</reference>
<proteinExistence type="predicted"/>
<organism evidence="1 2">
    <name type="scientific">Heracleum sosnowskyi</name>
    <dbReference type="NCBI Taxonomy" id="360622"/>
    <lineage>
        <taxon>Eukaryota</taxon>
        <taxon>Viridiplantae</taxon>
        <taxon>Streptophyta</taxon>
        <taxon>Embryophyta</taxon>
        <taxon>Tracheophyta</taxon>
        <taxon>Spermatophyta</taxon>
        <taxon>Magnoliopsida</taxon>
        <taxon>eudicotyledons</taxon>
        <taxon>Gunneridae</taxon>
        <taxon>Pentapetalae</taxon>
        <taxon>asterids</taxon>
        <taxon>campanulids</taxon>
        <taxon>Apiales</taxon>
        <taxon>Apiaceae</taxon>
        <taxon>Apioideae</taxon>
        <taxon>apioid superclade</taxon>
        <taxon>Tordylieae</taxon>
        <taxon>Tordyliinae</taxon>
        <taxon>Heracleum</taxon>
    </lineage>
</organism>
<sequence length="231" mass="26645">MAGGSDSKIEGLDGDFLNLTLKNMIEQIGYIAKQLAKNTKEQAKIKAGLQATNTKSEATNKRIDEVVTTVETTHLQDGFIRNHQPTNDDYDDTSLKWYVPEFSGAGDSEDFLELVDHMEYMFDYKGFDDQRSYKITNMKLTKYASLWFDTLKAKLMKESAPRIKTWTEMKRQLNYRFGPKEYTQDKVVKKDEVKLDIINVEDKHVESQLEKDDVVILHSLNCIKHVTKGVF</sequence>
<gene>
    <name evidence="1" type="ORF">POM88_013032</name>
</gene>
<evidence type="ECO:0000313" key="1">
    <source>
        <dbReference type="EMBL" id="KAK1393976.1"/>
    </source>
</evidence>
<keyword evidence="2" id="KW-1185">Reference proteome</keyword>
<reference evidence="1" key="1">
    <citation type="submission" date="2023-02" db="EMBL/GenBank/DDBJ databases">
        <title>Genome of toxic invasive species Heracleum sosnowskyi carries increased number of genes despite the absence of recent whole-genome duplications.</title>
        <authorList>
            <person name="Schelkunov M."/>
            <person name="Shtratnikova V."/>
            <person name="Makarenko M."/>
            <person name="Klepikova A."/>
            <person name="Omelchenko D."/>
            <person name="Novikova G."/>
            <person name="Obukhova E."/>
            <person name="Bogdanov V."/>
            <person name="Penin A."/>
            <person name="Logacheva M."/>
        </authorList>
    </citation>
    <scope>NUCLEOTIDE SEQUENCE</scope>
    <source>
        <strain evidence="1">Hsosn_3</strain>
        <tissue evidence="1">Leaf</tissue>
    </source>
</reference>